<proteinExistence type="predicted"/>
<evidence type="ECO:0000256" key="1">
    <source>
        <dbReference type="SAM" id="Phobius"/>
    </source>
</evidence>
<organism evidence="2 3">
    <name type="scientific">Aquilegia coerulea</name>
    <name type="common">Rocky mountain columbine</name>
    <dbReference type="NCBI Taxonomy" id="218851"/>
    <lineage>
        <taxon>Eukaryota</taxon>
        <taxon>Viridiplantae</taxon>
        <taxon>Streptophyta</taxon>
        <taxon>Embryophyta</taxon>
        <taxon>Tracheophyta</taxon>
        <taxon>Spermatophyta</taxon>
        <taxon>Magnoliopsida</taxon>
        <taxon>Ranunculales</taxon>
        <taxon>Ranunculaceae</taxon>
        <taxon>Thalictroideae</taxon>
        <taxon>Aquilegia</taxon>
    </lineage>
</organism>
<gene>
    <name evidence="2" type="ORF">AQUCO_00900290v1</name>
</gene>
<accession>A0A2G5ECX3</accession>
<evidence type="ECO:0000313" key="3">
    <source>
        <dbReference type="Proteomes" id="UP000230069"/>
    </source>
</evidence>
<dbReference type="InParanoid" id="A0A2G5ECX3"/>
<dbReference type="EMBL" id="KZ305026">
    <property type="protein sequence ID" value="PIA53612.1"/>
    <property type="molecule type" value="Genomic_DNA"/>
</dbReference>
<feature type="transmembrane region" description="Helical" evidence="1">
    <location>
        <begin position="20"/>
        <end position="39"/>
    </location>
</feature>
<keyword evidence="3" id="KW-1185">Reference proteome</keyword>
<dbReference type="Proteomes" id="UP000230069">
    <property type="component" value="Unassembled WGS sequence"/>
</dbReference>
<evidence type="ECO:0000313" key="2">
    <source>
        <dbReference type="EMBL" id="PIA53612.1"/>
    </source>
</evidence>
<reference evidence="2 3" key="1">
    <citation type="submission" date="2017-09" db="EMBL/GenBank/DDBJ databases">
        <title>WGS assembly of Aquilegia coerulea Goldsmith.</title>
        <authorList>
            <person name="Hodges S."/>
            <person name="Kramer E."/>
            <person name="Nordborg M."/>
            <person name="Tomkins J."/>
            <person name="Borevitz J."/>
            <person name="Derieg N."/>
            <person name="Yan J."/>
            <person name="Mihaltcheva S."/>
            <person name="Hayes R.D."/>
            <person name="Rokhsar D."/>
        </authorList>
    </citation>
    <scope>NUCLEOTIDE SEQUENCE [LARGE SCALE GENOMIC DNA]</scope>
    <source>
        <strain evidence="3">cv. Goldsmith</strain>
    </source>
</reference>
<keyword evidence="1" id="KW-1133">Transmembrane helix</keyword>
<keyword evidence="1" id="KW-0472">Membrane</keyword>
<dbReference type="AlphaFoldDB" id="A0A2G5ECX3"/>
<keyword evidence="1" id="KW-0812">Transmembrane</keyword>
<protein>
    <submittedName>
        <fullName evidence="2">Uncharacterized protein</fullName>
    </submittedName>
</protein>
<name>A0A2G5ECX3_AQUCA</name>
<sequence>MCHPLTPIVPLIKSLQPPVSLIFACIVIVNTMISCRILCYHLSSLLGMLIVRIKILINFPDCVNLPTPPHVAICYLGQVYG</sequence>